<evidence type="ECO:0000313" key="3">
    <source>
        <dbReference type="Proteomes" id="UP000184498"/>
    </source>
</evidence>
<keyword evidence="3" id="KW-1185">Reference proteome</keyword>
<dbReference type="Proteomes" id="UP000184498">
    <property type="component" value="Unassembled WGS sequence"/>
</dbReference>
<feature type="transmembrane region" description="Helical" evidence="1">
    <location>
        <begin position="85"/>
        <end position="104"/>
    </location>
</feature>
<sequence>MRKLFTEYLFVVLLFPVLLLIIFYCLSTKGAVGTYDINRTISFRGIDINAVLRNPIYNSSAFIFTYPIYILSYFIVFLIRRYTEFIYSILSFSILTINYILLCINPENRILIPLTIIGLIIFILNIFKTTKNPTTNNKQPSTIK</sequence>
<reference evidence="3" key="1">
    <citation type="submission" date="2016-11" db="EMBL/GenBank/DDBJ databases">
        <authorList>
            <person name="Varghese N."/>
            <person name="Submissions S."/>
        </authorList>
    </citation>
    <scope>NUCLEOTIDE SEQUENCE [LARGE SCALE GENOMIC DNA]</scope>
    <source>
        <strain evidence="3">DSM 18016</strain>
    </source>
</reference>
<evidence type="ECO:0000313" key="2">
    <source>
        <dbReference type="EMBL" id="SHJ99974.1"/>
    </source>
</evidence>
<keyword evidence="1" id="KW-0812">Transmembrane</keyword>
<feature type="transmembrane region" description="Helical" evidence="1">
    <location>
        <begin position="7"/>
        <end position="26"/>
    </location>
</feature>
<proteinExistence type="predicted"/>
<feature type="transmembrane region" description="Helical" evidence="1">
    <location>
        <begin position="56"/>
        <end position="78"/>
    </location>
</feature>
<evidence type="ECO:0000256" key="1">
    <source>
        <dbReference type="SAM" id="Phobius"/>
    </source>
</evidence>
<organism evidence="2 3">
    <name type="scientific">Epilithonimonas mollis</name>
    <dbReference type="NCBI Taxonomy" id="216903"/>
    <lineage>
        <taxon>Bacteria</taxon>
        <taxon>Pseudomonadati</taxon>
        <taxon>Bacteroidota</taxon>
        <taxon>Flavobacteriia</taxon>
        <taxon>Flavobacteriales</taxon>
        <taxon>Weeksellaceae</taxon>
        <taxon>Chryseobacterium group</taxon>
        <taxon>Epilithonimonas</taxon>
    </lineage>
</organism>
<accession>A0A1M6NWH1</accession>
<dbReference type="EMBL" id="FRAM01000001">
    <property type="protein sequence ID" value="SHJ99974.1"/>
    <property type="molecule type" value="Genomic_DNA"/>
</dbReference>
<keyword evidence="1" id="KW-0472">Membrane</keyword>
<protein>
    <submittedName>
        <fullName evidence="2">Uncharacterized protein</fullName>
    </submittedName>
</protein>
<gene>
    <name evidence="2" type="ORF">SAMN05444371_0697</name>
</gene>
<feature type="transmembrane region" description="Helical" evidence="1">
    <location>
        <begin position="110"/>
        <end position="127"/>
    </location>
</feature>
<dbReference type="AlphaFoldDB" id="A0A1M6NWH1"/>
<name>A0A1M6NWH1_9FLAO</name>
<keyword evidence="1" id="KW-1133">Transmembrane helix</keyword>
<dbReference type="STRING" id="216903.SAMN05444371_0697"/>